<feature type="compositionally biased region" description="Polar residues" evidence="1">
    <location>
        <begin position="156"/>
        <end position="172"/>
    </location>
</feature>
<gene>
    <name evidence="2" type="ORF">RRG08_007716</name>
</gene>
<feature type="compositionally biased region" description="Polar residues" evidence="1">
    <location>
        <begin position="1286"/>
        <end position="1303"/>
    </location>
</feature>
<feature type="region of interest" description="Disordered" evidence="1">
    <location>
        <begin position="1947"/>
        <end position="2140"/>
    </location>
</feature>
<name>A0AAE1CZV1_9GAST</name>
<feature type="region of interest" description="Disordered" evidence="1">
    <location>
        <begin position="252"/>
        <end position="312"/>
    </location>
</feature>
<feature type="compositionally biased region" description="Polar residues" evidence="1">
    <location>
        <begin position="80"/>
        <end position="91"/>
    </location>
</feature>
<sequence>MEADTVPDDSPERPEGGEAKASNYNNSQHNFGAAYSEGVYRPRRQFNSSEGTQLDHVGMYAKWKSAPDVGPQRPGKHGSTRQVGSQRQSYLQVPPVEDTNPIESCESHGLKITFRRRSAEKTSSSNQVHRENPQNDAENLPEIPKLVVQRIKSPKSVYSLQSRRVSGESVVSNARHDQSLASTDTNDKTVNGDSDWCKKMENSKTVKKCEIQCEDTNGHCSQVQKSGDKHADPYSIEDQVLSSENESRLLEPVVAKSPQSRDTNDLPQSSLKNADPENPGGLNGQESAGDTNNRMSEETNQTERQAKSLGNETLADRCFTQILDKDDTDLSSASLERFLPTELEPDVVQSIANGAGERPSPTTQAKETREVLHVLKDVESGKEQLEKSIAPVKSDLKPLKYRSASASNLGNSVILNTNNGNKTGDNTAYEANDFDAGSETDIYVNVEVKKKDDDSNIAAELGYGDAVPTTTGVAYTNIDIRDKDGHSCESEKVSSTSSNTCDQCSPCYSDTINNRNEDASEDAVDGGSKTPDSNNPNKTAVVVLDRLPSPVLELYSKQSLLPYHDDSDGESDLDLSSGDWSPDSNTRDGTTGRLRFTYKKVNEQRQGRQRKGQLGGSRDGVTDNEDKASVSDPEKRHRSFKGARKCTSQKRRSYYMRTSKQPVSYTQRNPAIAALDKSPDQLRSERGRKDGTAEEWRDDLGGPVARTANIRTDSGGMRIEDERPGATEVASSSSDGRLESGLVDPKILSMSTALWNSYKVNVAADKIAFRARKSTSKLPRSKQKTPPSTKRFSFLNENISGYKKKQRRVENLKNSGSAKEARCNIRGRTSSRGRNKNLGKLSVDRGYEKVADHSKISSSKSVPISHRNIFNSEIFRQNGFITDYAEDSRNAEDRQMALKSMGTTNYVKGKSTEPERENIATNILSTDQVKVQRRKVCPNCRCRCAQNGLVPPPLPVRQSEKSSRYIRPSQDFVEQKPSRNEEVLSKSISMISRAVFKAKSLSKENELVLAEPQRHDIYTRVEKDETPVYQKLVEDGQKVTVKQEAISPTPDDQFTHDRYLVDEDKHGTQSSSNLHHESEQSKVSASCSQQQECALSSTLMLRKVIKREIDTECCPSLRDQSTYHTPWDDQKQTGDKTGSISSELVKNPTRETDKDIRQAYFDDSKDGGIPRVQEKRTDETQAAVKIEPDPDSFGSPSMFTFDKTSLPPSGRAAVTPCTPLHTPLSIEIEGASTLLDYGPPEATGPMTDQHWFHRPGTDSLDETPGRGGSGYSSAEESSTEDLPVTAAQSITRPSPVSRDITSVRQREDPVVVDLAPSDKPLGFEHTPLTSNAERITLTLPVPQIHIISPSSTSSSSTLVSPCSSLGPTCRRGQHPYTMRSPNANKFIRENKSLENEIKDDKDMTYPTEKLEGNSSCNGKAAASQLLESLPDRSIEPSSKPVFRSPSSCSPFLLSPRAKRQAMEKRSDPWMCKYSPVSSNSVSSRGVSETSSVGFDSCCFCTRRQERTSRCFSDTEKSVNVVSSSTQPSLPCERRDIEPDLPSPGCSCVGHGVSPVGQACRKTERGGADSEDSDATWIYPRVKKNRQKQVMVPCVCCHCVDGASGWRGGRQDDDNKSPVRSRSPAALSDFSATSSLLGSPRLPGREAKVSRRHTHPDLAEKLSKDSLEQRQEELASILHDLRENISKSKAMRRFRRTNSFSGNPKPALSPGMSITQDQLTRRRPAFDRFMSVEPQMDSDAPYARIAQGMADCGHDSIHAHQNPNGDAHPHLYNEDMMRFVTGLNLMPRYPQRREYPSHALDTPSSCAETKLYGLEEDNTKQQVSSTSRTQRCKTEERWTENISSNQNQEYLQGEEEKMQEYQSPLYLSNAVGNFPENHTCASCGHSCFQTQEDTNDEHQNQSIKNDPGHNASDSLIVIENAECDDVIEGDEAMNKVAKSGYAFASSTIRSKKRSGRFSGKGNGKFRKRRRDRMSESRLCVSVGSLLPDRSQGKRSSNDTALREKGPRKHGVKHKKERAKDSETLQDGKEEGKTPEQHTSLVVEEVSAESSRNSCLNSSKRGNHISDIEDGKGATMDGKISLKHRQKLKDKKRKKKAHSNKGSKDLERTDDRLEGSSKAKVRSVRRLDKTATGLGQRPSLSSSRVCTVTSSAGVAQRDWLAEPCRGKHHWSGARCLMHTRPTVLSSALFWSALARLLPYTREISDRRDRERDSPLC</sequence>
<feature type="compositionally biased region" description="Polar residues" evidence="1">
    <location>
        <begin position="1135"/>
        <end position="1144"/>
    </location>
</feature>
<feature type="compositionally biased region" description="Polar residues" evidence="1">
    <location>
        <begin position="1819"/>
        <end position="1828"/>
    </location>
</feature>
<feature type="region of interest" description="Disordered" evidence="1">
    <location>
        <begin position="515"/>
        <end position="540"/>
    </location>
</feature>
<feature type="compositionally biased region" description="Polar residues" evidence="1">
    <location>
        <begin position="179"/>
        <end position="192"/>
    </location>
</feature>
<organism evidence="2 3">
    <name type="scientific">Elysia crispata</name>
    <name type="common">lettuce slug</name>
    <dbReference type="NCBI Taxonomy" id="231223"/>
    <lineage>
        <taxon>Eukaryota</taxon>
        <taxon>Metazoa</taxon>
        <taxon>Spiralia</taxon>
        <taxon>Lophotrochozoa</taxon>
        <taxon>Mollusca</taxon>
        <taxon>Gastropoda</taxon>
        <taxon>Heterobranchia</taxon>
        <taxon>Euthyneura</taxon>
        <taxon>Panpulmonata</taxon>
        <taxon>Sacoglossa</taxon>
        <taxon>Placobranchoidea</taxon>
        <taxon>Plakobranchidae</taxon>
        <taxon>Elysia</taxon>
    </lineage>
</organism>
<feature type="region of interest" description="Disordered" evidence="1">
    <location>
        <begin position="561"/>
        <end position="738"/>
    </location>
</feature>
<protein>
    <submittedName>
        <fullName evidence="2">Uncharacterized protein</fullName>
    </submittedName>
</protein>
<feature type="region of interest" description="Disordered" evidence="1">
    <location>
        <begin position="1"/>
        <end position="194"/>
    </location>
</feature>
<accession>A0AAE1CZV1</accession>
<feature type="compositionally biased region" description="Basic and acidic residues" evidence="1">
    <location>
        <begin position="1642"/>
        <end position="1666"/>
    </location>
</feature>
<feature type="compositionally biased region" description="Polar residues" evidence="1">
    <location>
        <begin position="284"/>
        <end position="311"/>
    </location>
</feature>
<feature type="region of interest" description="Disordered" evidence="1">
    <location>
        <begin position="1117"/>
        <end position="1154"/>
    </location>
</feature>
<feature type="region of interest" description="Disordered" evidence="1">
    <location>
        <begin position="1606"/>
        <end position="1666"/>
    </location>
</feature>
<feature type="compositionally biased region" description="Basic and acidic residues" evidence="1">
    <location>
        <begin position="2100"/>
        <end position="2115"/>
    </location>
</feature>
<feature type="compositionally biased region" description="Basic and acidic residues" evidence="1">
    <location>
        <begin position="677"/>
        <end position="700"/>
    </location>
</feature>
<evidence type="ECO:0000256" key="1">
    <source>
        <dbReference type="SAM" id="MobiDB-lite"/>
    </source>
</evidence>
<evidence type="ECO:0000313" key="3">
    <source>
        <dbReference type="Proteomes" id="UP001283361"/>
    </source>
</evidence>
<feature type="region of interest" description="Disordered" evidence="1">
    <location>
        <begin position="1235"/>
        <end position="1304"/>
    </location>
</feature>
<feature type="compositionally biased region" description="Polar residues" evidence="1">
    <location>
        <begin position="257"/>
        <end position="272"/>
    </location>
</feature>
<feature type="compositionally biased region" description="Low complexity" evidence="1">
    <location>
        <begin position="2040"/>
        <end position="2049"/>
    </location>
</feature>
<feature type="compositionally biased region" description="Low complexity" evidence="1">
    <location>
        <begin position="574"/>
        <end position="584"/>
    </location>
</feature>
<feature type="compositionally biased region" description="Basic residues" evidence="1">
    <location>
        <begin position="636"/>
        <end position="654"/>
    </location>
</feature>
<reference evidence="2" key="1">
    <citation type="journal article" date="2023" name="G3 (Bethesda)">
        <title>A reference genome for the long-term kleptoplast-retaining sea slug Elysia crispata morphotype clarki.</title>
        <authorList>
            <person name="Eastman K.E."/>
            <person name="Pendleton A.L."/>
            <person name="Shaikh M.A."/>
            <person name="Suttiyut T."/>
            <person name="Ogas R."/>
            <person name="Tomko P."/>
            <person name="Gavelis G."/>
            <person name="Widhalm J.R."/>
            <person name="Wisecaver J.H."/>
        </authorList>
    </citation>
    <scope>NUCLEOTIDE SEQUENCE</scope>
    <source>
        <strain evidence="2">ECLA1</strain>
    </source>
</reference>
<feature type="region of interest" description="Disordered" evidence="1">
    <location>
        <begin position="810"/>
        <end position="841"/>
    </location>
</feature>
<feature type="compositionally biased region" description="Basic residues" evidence="1">
    <location>
        <begin position="2004"/>
        <end position="2015"/>
    </location>
</feature>
<comment type="caution">
    <text evidence="2">The sequence shown here is derived from an EMBL/GenBank/DDBJ whole genome shotgun (WGS) entry which is preliminary data.</text>
</comment>
<feature type="compositionally biased region" description="Basic and acidic residues" evidence="1">
    <location>
        <begin position="2016"/>
        <end position="2034"/>
    </location>
</feature>
<feature type="compositionally biased region" description="Basic residues" evidence="1">
    <location>
        <begin position="2079"/>
        <end position="2099"/>
    </location>
</feature>
<proteinExistence type="predicted"/>
<feature type="compositionally biased region" description="Polar residues" evidence="1">
    <location>
        <begin position="656"/>
        <end position="669"/>
    </location>
</feature>
<dbReference type="EMBL" id="JAWDGP010006071">
    <property type="protein sequence ID" value="KAK3747858.1"/>
    <property type="molecule type" value="Genomic_DNA"/>
</dbReference>
<dbReference type="Proteomes" id="UP001283361">
    <property type="component" value="Unassembled WGS sequence"/>
</dbReference>
<keyword evidence="3" id="KW-1185">Reference proteome</keyword>
<feature type="compositionally biased region" description="Basic and acidic residues" evidence="1">
    <location>
        <begin position="620"/>
        <end position="635"/>
    </location>
</feature>
<feature type="region of interest" description="Disordered" evidence="1">
    <location>
        <begin position="1816"/>
        <end position="1840"/>
    </location>
</feature>
<evidence type="ECO:0000313" key="2">
    <source>
        <dbReference type="EMBL" id="KAK3747858.1"/>
    </source>
</evidence>